<dbReference type="Proteomes" id="UP000001215">
    <property type="component" value="Segment"/>
</dbReference>
<evidence type="ECO:0000313" key="1">
    <source>
        <dbReference type="EMBL" id="AFV15412.1"/>
    </source>
</evidence>
<evidence type="ECO:0000313" key="2">
    <source>
        <dbReference type="Proteomes" id="UP000001215"/>
    </source>
</evidence>
<dbReference type="KEGG" id="vg:14296031"/>
<organism evidence="1 2">
    <name type="scientific">Bacillus phage vB_BtS_BMBtp2</name>
    <dbReference type="NCBI Taxonomy" id="2884431"/>
    <lineage>
        <taxon>Viruses</taxon>
        <taxon>Duplodnaviria</taxon>
        <taxon>Heunggongvirae</taxon>
        <taxon>Uroviricota</taxon>
        <taxon>Caudoviricetes</taxon>
        <taxon>Lwoffvirus</taxon>
        <taxon>Lwoffvirus BMBtp2</taxon>
    </lineage>
</organism>
<dbReference type="GeneID" id="14296031"/>
<name>K4LPA0_9CAUD</name>
<keyword evidence="2" id="KW-1185">Reference proteome</keyword>
<proteinExistence type="predicted"/>
<accession>K4LPA0</accession>
<sequence>MDEEKLLSKTIKQLLEGKLMFKQEINSENEVVFTFDNNDIVHNNTYIDNAMIYFEKDYEVKTDETIKGVRTVVLYDPQKVFVKQIDMKTGKCMYYPMNHITTGELLKAEAIFNYIDWCKDIDVLQEDERELKYSIVTYRGTPQECTKCGCESYEDGPLCMGCDLEVTANV</sequence>
<protein>
    <submittedName>
        <fullName evidence="1">Uncharacterized protein</fullName>
    </submittedName>
</protein>
<gene>
    <name evidence="1" type="ORF">ISGA_19</name>
</gene>
<dbReference type="RefSeq" id="YP_007236377.1">
    <property type="nucleotide sequence ID" value="NC_019912.1"/>
</dbReference>
<dbReference type="EMBL" id="JX887877">
    <property type="protein sequence ID" value="AFV15412.1"/>
    <property type="molecule type" value="Genomic_DNA"/>
</dbReference>
<reference evidence="1 2" key="1">
    <citation type="journal article" date="2013" name="Genome Announc.">
        <title>Complete Genome Sequence of Bacillus thuringiensis Bacteriophage BMBtp2.</title>
        <authorList>
            <person name="Dong Z."/>
            <person name="Peng D."/>
            <person name="Wang Y."/>
            <person name="Zhu L."/>
            <person name="Ruan L."/>
            <person name="Sun M."/>
        </authorList>
    </citation>
    <scope>NUCLEOTIDE SEQUENCE [LARGE SCALE GENOMIC DNA]</scope>
</reference>